<evidence type="ECO:0000313" key="12">
    <source>
        <dbReference type="Proteomes" id="UP000184423"/>
    </source>
</evidence>
<keyword evidence="6 9" id="KW-1133">Transmembrane helix</keyword>
<feature type="transmembrane region" description="Helical" evidence="9">
    <location>
        <begin position="287"/>
        <end position="314"/>
    </location>
</feature>
<dbReference type="Proteomes" id="UP000184423">
    <property type="component" value="Unassembled WGS sequence"/>
</dbReference>
<dbReference type="InterPro" id="IPR052180">
    <property type="entry name" value="NhaC_Na-H+_Antiporter"/>
</dbReference>
<protein>
    <submittedName>
        <fullName evidence="11">Transporter, NhaC family</fullName>
    </submittedName>
</protein>
<proteinExistence type="inferred from homology"/>
<comment type="similarity">
    <text evidence="8">Belongs to the NhaC Na(+)/H(+) (TC 2.A.35) antiporter family.</text>
</comment>
<feature type="transmembrane region" description="Helical" evidence="9">
    <location>
        <begin position="99"/>
        <end position="130"/>
    </location>
</feature>
<sequence>MDVILGMAVTFFVIVLSIYKGIFIGYPLIFGFFVFCFISIKRGFSLKDIINMSFDGGKKSLVVLKIFVLIGAITGIWMASGTVPSIIYYGIKYMNPNFFILYSFIISCIISLLLGSALATVSTVGVALILMAKSTNININIVAGAIIAGAYFGDRCSPMASSANLVANLTKTNLYINIQNMIKTSIFPLILSIAIYFIFSLQKPISFTQNNLSQQIAETYKINIIVLMPAIIILIFSLFKVDVKLSMFISILTASSIAIIFQQYSIKEVLTFLVLGFKLNPSNPLNIILKGGGIISMWKAALVVFISCALSGIFSGTNMFKSIEDILLKAKSRYTLFLYTGITSIITAAFGCNQSIAIILTQHLMNKSYENNEVDNYQLALDLENTAVVLAALIPWNIAAFVPTTAMKVSSTGFIPYAVYLYLLPLFNLIKIFINDIKCNRFLQDGYEFRN</sequence>
<feature type="transmembrane region" description="Helical" evidence="9">
    <location>
        <begin position="220"/>
        <end position="239"/>
    </location>
</feature>
<name>A0A1M4U4G9_9CLOT</name>
<evidence type="ECO:0000313" key="11">
    <source>
        <dbReference type="EMBL" id="SHE51510.1"/>
    </source>
</evidence>
<organism evidence="11 12">
    <name type="scientific">Caloramator proteoclasticus DSM 10124</name>
    <dbReference type="NCBI Taxonomy" id="1121262"/>
    <lineage>
        <taxon>Bacteria</taxon>
        <taxon>Bacillati</taxon>
        <taxon>Bacillota</taxon>
        <taxon>Clostridia</taxon>
        <taxon>Eubacteriales</taxon>
        <taxon>Clostridiaceae</taxon>
        <taxon>Caloramator</taxon>
    </lineage>
</organism>
<evidence type="ECO:0000256" key="1">
    <source>
        <dbReference type="ARBA" id="ARBA00004651"/>
    </source>
</evidence>
<dbReference type="InterPro" id="IPR018461">
    <property type="entry name" value="Na/H_Antiport_NhaC-like_C"/>
</dbReference>
<evidence type="ECO:0000256" key="3">
    <source>
        <dbReference type="ARBA" id="ARBA00022449"/>
    </source>
</evidence>
<accession>A0A1M4U4G9</accession>
<evidence type="ECO:0000256" key="8">
    <source>
        <dbReference type="ARBA" id="ARBA00038435"/>
    </source>
</evidence>
<feature type="transmembrane region" description="Helical" evidence="9">
    <location>
        <begin position="334"/>
        <end position="360"/>
    </location>
</feature>
<keyword evidence="7 9" id="KW-0472">Membrane</keyword>
<gene>
    <name evidence="11" type="ORF">SAMN02746091_00560</name>
</gene>
<dbReference type="PANTHER" id="PTHR33451">
    <property type="entry name" value="MALATE-2H(+)/NA(+)-LACTATE ANTIPORTER"/>
    <property type="match status" value="1"/>
</dbReference>
<dbReference type="EMBL" id="FQVG01000006">
    <property type="protein sequence ID" value="SHE51510.1"/>
    <property type="molecule type" value="Genomic_DNA"/>
</dbReference>
<feature type="transmembrane region" description="Helical" evidence="9">
    <location>
        <begin position="414"/>
        <end position="434"/>
    </location>
</feature>
<feature type="transmembrane region" description="Helical" evidence="9">
    <location>
        <begin position="12"/>
        <end position="40"/>
    </location>
</feature>
<dbReference type="GO" id="GO:0005886">
    <property type="term" value="C:plasma membrane"/>
    <property type="evidence" value="ECO:0007669"/>
    <property type="project" value="UniProtKB-SubCell"/>
</dbReference>
<evidence type="ECO:0000256" key="4">
    <source>
        <dbReference type="ARBA" id="ARBA00022475"/>
    </source>
</evidence>
<evidence type="ECO:0000259" key="10">
    <source>
        <dbReference type="Pfam" id="PF03553"/>
    </source>
</evidence>
<dbReference type="GO" id="GO:0015297">
    <property type="term" value="F:antiporter activity"/>
    <property type="evidence" value="ECO:0007669"/>
    <property type="project" value="UniProtKB-KW"/>
</dbReference>
<feature type="transmembrane region" description="Helical" evidence="9">
    <location>
        <begin position="137"/>
        <end position="154"/>
    </location>
</feature>
<evidence type="ECO:0000256" key="7">
    <source>
        <dbReference type="ARBA" id="ARBA00023136"/>
    </source>
</evidence>
<dbReference type="PANTHER" id="PTHR33451:SF3">
    <property type="entry name" value="MALATE-2H(+)_NA(+)-LACTATE ANTIPORTER"/>
    <property type="match status" value="1"/>
</dbReference>
<evidence type="ECO:0000256" key="5">
    <source>
        <dbReference type="ARBA" id="ARBA00022692"/>
    </source>
</evidence>
<keyword evidence="12" id="KW-1185">Reference proteome</keyword>
<keyword evidence="5 9" id="KW-0812">Transmembrane</keyword>
<keyword evidence="2" id="KW-0813">Transport</keyword>
<reference evidence="12" key="1">
    <citation type="submission" date="2016-11" db="EMBL/GenBank/DDBJ databases">
        <authorList>
            <person name="Varghese N."/>
            <person name="Submissions S."/>
        </authorList>
    </citation>
    <scope>NUCLEOTIDE SEQUENCE [LARGE SCALE GENOMIC DNA]</scope>
    <source>
        <strain evidence="12">DSM 10124</strain>
    </source>
</reference>
<feature type="transmembrane region" description="Helical" evidence="9">
    <location>
        <begin position="61"/>
        <end position="79"/>
    </location>
</feature>
<evidence type="ECO:0000256" key="9">
    <source>
        <dbReference type="SAM" id="Phobius"/>
    </source>
</evidence>
<dbReference type="RefSeq" id="WP_073247859.1">
    <property type="nucleotide sequence ID" value="NZ_FQVG01000006.1"/>
</dbReference>
<feature type="domain" description="Na+/H+ antiporter NhaC-like C-terminal" evidence="10">
    <location>
        <begin position="149"/>
        <end position="429"/>
    </location>
</feature>
<evidence type="ECO:0000256" key="6">
    <source>
        <dbReference type="ARBA" id="ARBA00022989"/>
    </source>
</evidence>
<comment type="subcellular location">
    <subcellularLocation>
        <location evidence="1">Cell membrane</location>
        <topology evidence="1">Multi-pass membrane protein</topology>
    </subcellularLocation>
</comment>
<dbReference type="AlphaFoldDB" id="A0A1M4U4G9"/>
<keyword evidence="4" id="KW-1003">Cell membrane</keyword>
<keyword evidence="3" id="KW-0050">Antiport</keyword>
<feature type="transmembrane region" description="Helical" evidence="9">
    <location>
        <begin position="174"/>
        <end position="199"/>
    </location>
</feature>
<evidence type="ECO:0000256" key="2">
    <source>
        <dbReference type="ARBA" id="ARBA00022448"/>
    </source>
</evidence>
<dbReference type="Pfam" id="PF03553">
    <property type="entry name" value="Na_H_antiporter"/>
    <property type="match status" value="1"/>
</dbReference>